<dbReference type="EMBL" id="AAWS01000007">
    <property type="protein sequence ID" value="EAY30324.1"/>
    <property type="molecule type" value="Genomic_DNA"/>
</dbReference>
<dbReference type="eggNOG" id="COG1360">
    <property type="taxonomic scope" value="Bacteria"/>
</dbReference>
<dbReference type="InterPro" id="IPR000700">
    <property type="entry name" value="PAS-assoc_C"/>
</dbReference>
<evidence type="ECO:0000256" key="1">
    <source>
        <dbReference type="ARBA" id="ARBA00022801"/>
    </source>
</evidence>
<feature type="domain" description="PAS" evidence="4">
    <location>
        <begin position="752"/>
        <end position="823"/>
    </location>
</feature>
<keyword evidence="3" id="KW-0472">Membrane</keyword>
<keyword evidence="1" id="KW-0378">Hydrolase</keyword>
<dbReference type="InterPro" id="IPR000014">
    <property type="entry name" value="PAS"/>
</dbReference>
<dbReference type="SUPFAM" id="SSF55781">
    <property type="entry name" value="GAF domain-like"/>
    <property type="match status" value="1"/>
</dbReference>
<feature type="coiled-coil region" evidence="2">
    <location>
        <begin position="651"/>
        <end position="738"/>
    </location>
</feature>
<dbReference type="GO" id="GO:0016791">
    <property type="term" value="F:phosphatase activity"/>
    <property type="evidence" value="ECO:0007669"/>
    <property type="project" value="TreeGrafter"/>
</dbReference>
<dbReference type="CDD" id="cd06225">
    <property type="entry name" value="HAMP"/>
    <property type="match status" value="1"/>
</dbReference>
<dbReference type="SMART" id="SM00065">
    <property type="entry name" value="GAF"/>
    <property type="match status" value="1"/>
</dbReference>
<reference evidence="7 8" key="1">
    <citation type="submission" date="2007-01" db="EMBL/GenBank/DDBJ databases">
        <authorList>
            <person name="Haygood M."/>
            <person name="Podell S."/>
            <person name="Anderson C."/>
            <person name="Hopkinson B."/>
            <person name="Roe K."/>
            <person name="Barbeau K."/>
            <person name="Gaasterland T."/>
            <person name="Ferriera S."/>
            <person name="Johnson J."/>
            <person name="Kravitz S."/>
            <person name="Beeson K."/>
            <person name="Sutton G."/>
            <person name="Rogers Y.-H."/>
            <person name="Friedman R."/>
            <person name="Frazier M."/>
            <person name="Venter J.C."/>
        </authorList>
    </citation>
    <scope>NUCLEOTIDE SEQUENCE [LARGE SCALE GENOMIC DNA]</scope>
    <source>
        <strain evidence="7 8">ATCC 23134</strain>
    </source>
</reference>
<feature type="domain" description="HAMP" evidence="6">
    <location>
        <begin position="410"/>
        <end position="462"/>
    </location>
</feature>
<feature type="coiled-coil region" evidence="2">
    <location>
        <begin position="864"/>
        <end position="948"/>
    </location>
</feature>
<dbReference type="Pfam" id="PF08448">
    <property type="entry name" value="PAS_4"/>
    <property type="match status" value="1"/>
</dbReference>
<dbReference type="eggNOG" id="COG5000">
    <property type="taxonomic scope" value="Bacteria"/>
</dbReference>
<sequence>MLVGIVPLIILMFLGFWFTGNLLRKKNFDQLNAIREYKKQTIEEYFQLVRNEIQYLSKNHTIVNAMREFKDSFHASAPTRLNENDIAKVKSYYKDKIFKKLGNNLSNFELNRLIPQDSTTLFFQRYYMAEMAGIKNDHPYHDVHTKYNQDITNFLKKFKYYDILLIDNETGHIIYSVDKEIDFATSLKTGPYSQSNIAKVFQEVKQAREPDFVKIYDFEQYTPSFMFPAMFIGTPVFDGKRNIGTLVFELSTKEIDRTMTNEHKWTEVGLGKTGESYIVGRDSKMRNDARAMIEDPKAFLKLLTKLKLNAGDLEKMKQFQSSILFQEIKTEAVKDAYLGRVDAKIATDYRNQRVLTSYTPLKIPDLEWFLVTQIDEKEVMQPMDSFARKAYQGVLILLIIILVITLLLSKNLSSPIKQLLEGTKNIQQGKLDTEVQVTSKDEIGDLAHSFNQMAQNIKEKNESLDEKRQKLETSNTALEARQWLSNGVIEFLPVLQRNDHNIEAMAEDILNHLTQYVDATQAAMYVAEADEHTTFLKLLAHRGHNEKFVTSHTKMPLGTGLAGTCAKDKEVMHLTPKEEEYDIITSATFNAKPTTLLLVPLLNNQRLVGVLEISYLRKITENEVAFVRRISERISLAVYNMKADILTQELLQEVKIQNEQLSAKEDALRKNSEELKNLNESLEEKVEAATKNIQEKNQQLLAQEEELRQNLEELNAINESLDQKVEERTRELKEKERILVQNLAKLKVSQREQHKLSLMLNNSDDFIVLTGIEGNVIYMNNAARAMKGVAQGADISHLTLMDFKVPDDTLDLIEEVIPIVAKEGIWKGELHQQHLGTDAMLNVETTVFPVKDPNTQEWICFTLIQSDITERKEAQNKLVQQEEELRQNAEELQALNESLEKRIQEATQDIQEKNQRLLAQEEELRQNIEELNSLNESLDDKVAQRTQELVDKEKLLQKNLHNLREAQIEQQKLATMIDNSDDMIAMAGFDGKVLYMNRQARKVWGISVDANVSTLKIDDLELKNAKGKKVSIFNNIFPKVAEQGVWKGEFIQRSVITGEDINIDSKIFTVIDENTQQPICIATIQRDITDRKKSQAKMKAAFEESKRSRELIQAVIDATPDWISVKDRNYQYILCNRSFARAFNRTKKQVLGEDDYSLGFPKHLIEGDEAQGIKGFREDDRRVFEYEHFIQNTNDPGIMIHGELRFFDTQKLPLFDSTGQVYAVLSIARDFTDRKIFEDKLQSKNVEITQQQQNIRASISYAKRIQNALLPHRKHIKESLPDSFILFKPRDIVSGDFYWFAHTEAKPLYEEVSSFQGIEKVLKGFRNEKIVIAAVDCTGHGVPGAFMSLIGNDILNNAVIQHETTEPDQILTKLNEGVKKSLKQQENADSRDGMDIALCTIDLDARTVEFAGAKNPLVYIQNGQVNEIKGSKFSIGGRERGTERTYDKHTIDASEPTTLYIYSDGYQDQFGGPNKQKFMKKRLRELLLEIHQKPMEEQKQILDDTLAQWMKEGNERQIDDVLVIGIRI</sequence>
<dbReference type="CDD" id="cd00130">
    <property type="entry name" value="PAS"/>
    <property type="match status" value="1"/>
</dbReference>
<feature type="domain" description="PAC" evidence="5">
    <location>
        <begin position="1184"/>
        <end position="1243"/>
    </location>
</feature>
<name>A1ZH55_MICM2</name>
<dbReference type="SMART" id="SM00091">
    <property type="entry name" value="PAS"/>
    <property type="match status" value="3"/>
</dbReference>
<comment type="caution">
    <text evidence="7">The sequence shown here is derived from an EMBL/GenBank/DDBJ whole genome shotgun (WGS) entry which is preliminary data.</text>
</comment>
<dbReference type="Gene3D" id="6.10.340.10">
    <property type="match status" value="1"/>
</dbReference>
<dbReference type="Pfam" id="PF13426">
    <property type="entry name" value="PAS_9"/>
    <property type="match status" value="1"/>
</dbReference>
<evidence type="ECO:0000259" key="5">
    <source>
        <dbReference type="PROSITE" id="PS50113"/>
    </source>
</evidence>
<dbReference type="PROSITE" id="PS50112">
    <property type="entry name" value="PAS"/>
    <property type="match status" value="2"/>
</dbReference>
<proteinExistence type="predicted"/>
<protein>
    <submittedName>
        <fullName evidence="7">PAS domain S-box protein</fullName>
    </submittedName>
</protein>
<dbReference type="InterPro" id="IPR036457">
    <property type="entry name" value="PPM-type-like_dom_sf"/>
</dbReference>
<dbReference type="SUPFAM" id="SSF158472">
    <property type="entry name" value="HAMP domain-like"/>
    <property type="match status" value="1"/>
</dbReference>
<gene>
    <name evidence="7" type="ORF">M23134_08153</name>
</gene>
<organism evidence="7 8">
    <name type="scientific">Microscilla marina ATCC 23134</name>
    <dbReference type="NCBI Taxonomy" id="313606"/>
    <lineage>
        <taxon>Bacteria</taxon>
        <taxon>Pseudomonadati</taxon>
        <taxon>Bacteroidota</taxon>
        <taxon>Cytophagia</taxon>
        <taxon>Cytophagales</taxon>
        <taxon>Microscillaceae</taxon>
        <taxon>Microscilla</taxon>
    </lineage>
</organism>
<feature type="transmembrane region" description="Helical" evidence="3">
    <location>
        <begin position="6"/>
        <end position="23"/>
    </location>
</feature>
<dbReference type="Pfam" id="PF00672">
    <property type="entry name" value="HAMP"/>
    <property type="match status" value="1"/>
</dbReference>
<keyword evidence="3" id="KW-1133">Transmembrane helix</keyword>
<dbReference type="InterPro" id="IPR003660">
    <property type="entry name" value="HAMP_dom"/>
</dbReference>
<dbReference type="InterPro" id="IPR052016">
    <property type="entry name" value="Bact_Sigma-Reg"/>
</dbReference>
<dbReference type="InterPro" id="IPR035965">
    <property type="entry name" value="PAS-like_dom_sf"/>
</dbReference>
<evidence type="ECO:0000259" key="4">
    <source>
        <dbReference type="PROSITE" id="PS50112"/>
    </source>
</evidence>
<dbReference type="eggNOG" id="COG2202">
    <property type="taxonomic scope" value="Bacteria"/>
</dbReference>
<dbReference type="GO" id="GO:0007165">
    <property type="term" value="P:signal transduction"/>
    <property type="evidence" value="ECO:0007669"/>
    <property type="project" value="InterPro"/>
</dbReference>
<keyword evidence="8" id="KW-1185">Reference proteome</keyword>
<dbReference type="Gene3D" id="3.60.40.10">
    <property type="entry name" value="PPM-type phosphatase domain"/>
    <property type="match status" value="1"/>
</dbReference>
<feature type="coiled-coil region" evidence="2">
    <location>
        <begin position="447"/>
        <end position="481"/>
    </location>
</feature>
<keyword evidence="3" id="KW-0812">Transmembrane</keyword>
<dbReference type="eggNOG" id="COG2208">
    <property type="taxonomic scope" value="Bacteria"/>
</dbReference>
<dbReference type="SMART" id="SM00304">
    <property type="entry name" value="HAMP"/>
    <property type="match status" value="1"/>
</dbReference>
<dbReference type="InterPro" id="IPR003018">
    <property type="entry name" value="GAF"/>
</dbReference>
<evidence type="ECO:0000256" key="3">
    <source>
        <dbReference type="SAM" id="Phobius"/>
    </source>
</evidence>
<dbReference type="Pfam" id="PF07228">
    <property type="entry name" value="SpoIIE"/>
    <property type="match status" value="1"/>
</dbReference>
<dbReference type="Pfam" id="PF13185">
    <property type="entry name" value="GAF_2"/>
    <property type="match status" value="1"/>
</dbReference>
<dbReference type="PANTHER" id="PTHR43156">
    <property type="entry name" value="STAGE II SPORULATION PROTEIN E-RELATED"/>
    <property type="match status" value="1"/>
</dbReference>
<dbReference type="PROSITE" id="PS50885">
    <property type="entry name" value="HAMP"/>
    <property type="match status" value="1"/>
</dbReference>
<dbReference type="Gene3D" id="3.30.450.20">
    <property type="entry name" value="PAS domain"/>
    <property type="match status" value="3"/>
</dbReference>
<dbReference type="InterPro" id="IPR013656">
    <property type="entry name" value="PAS_4"/>
</dbReference>
<dbReference type="PANTHER" id="PTHR43156:SF9">
    <property type="entry name" value="HAMP DOMAIN-CONTAINING PROTEIN"/>
    <property type="match status" value="1"/>
</dbReference>
<dbReference type="PROSITE" id="PS50113">
    <property type="entry name" value="PAC"/>
    <property type="match status" value="1"/>
</dbReference>
<dbReference type="Gene3D" id="3.30.450.40">
    <property type="match status" value="1"/>
</dbReference>
<dbReference type="InterPro" id="IPR029016">
    <property type="entry name" value="GAF-like_dom_sf"/>
</dbReference>
<accession>A1ZH55</accession>
<evidence type="ECO:0000313" key="8">
    <source>
        <dbReference type="Proteomes" id="UP000004095"/>
    </source>
</evidence>
<dbReference type="SUPFAM" id="SSF55785">
    <property type="entry name" value="PYP-like sensor domain (PAS domain)"/>
    <property type="match status" value="3"/>
</dbReference>
<evidence type="ECO:0000259" key="6">
    <source>
        <dbReference type="PROSITE" id="PS50885"/>
    </source>
</evidence>
<dbReference type="GO" id="GO:0016020">
    <property type="term" value="C:membrane"/>
    <property type="evidence" value="ECO:0007669"/>
    <property type="project" value="InterPro"/>
</dbReference>
<dbReference type="InterPro" id="IPR001932">
    <property type="entry name" value="PPM-type_phosphatase-like_dom"/>
</dbReference>
<dbReference type="Pfam" id="PF13188">
    <property type="entry name" value="PAS_8"/>
    <property type="match status" value="1"/>
</dbReference>
<evidence type="ECO:0000256" key="2">
    <source>
        <dbReference type="SAM" id="Coils"/>
    </source>
</evidence>
<dbReference type="NCBIfam" id="TIGR00229">
    <property type="entry name" value="sensory_box"/>
    <property type="match status" value="1"/>
</dbReference>
<feature type="transmembrane region" description="Helical" evidence="3">
    <location>
        <begin position="390"/>
        <end position="408"/>
    </location>
</feature>
<dbReference type="Proteomes" id="UP000004095">
    <property type="component" value="Unassembled WGS sequence"/>
</dbReference>
<feature type="domain" description="PAS" evidence="4">
    <location>
        <begin position="969"/>
        <end position="1007"/>
    </location>
</feature>
<evidence type="ECO:0000313" key="7">
    <source>
        <dbReference type="EMBL" id="EAY30324.1"/>
    </source>
</evidence>
<keyword evidence="2" id="KW-0175">Coiled coil</keyword>